<feature type="transmembrane region" description="Helical" evidence="1">
    <location>
        <begin position="92"/>
        <end position="113"/>
    </location>
</feature>
<evidence type="ECO:0000256" key="1">
    <source>
        <dbReference type="SAM" id="Phobius"/>
    </source>
</evidence>
<dbReference type="EMBL" id="LKLN01000033">
    <property type="protein sequence ID" value="KSU06083.1"/>
    <property type="molecule type" value="Genomic_DNA"/>
</dbReference>
<proteinExistence type="predicted"/>
<feature type="transmembrane region" description="Helical" evidence="1">
    <location>
        <begin position="339"/>
        <end position="357"/>
    </location>
</feature>
<feature type="transmembrane region" description="Helical" evidence="1">
    <location>
        <begin position="276"/>
        <end position="293"/>
    </location>
</feature>
<evidence type="ECO:0008006" key="4">
    <source>
        <dbReference type="Google" id="ProtNLM"/>
    </source>
</evidence>
<organism evidence="2 3">
    <name type="scientific">Lactococcus lactis subsp. lactis</name>
    <name type="common">Streptococcus lactis</name>
    <dbReference type="NCBI Taxonomy" id="1360"/>
    <lineage>
        <taxon>Bacteria</taxon>
        <taxon>Bacillati</taxon>
        <taxon>Bacillota</taxon>
        <taxon>Bacilli</taxon>
        <taxon>Lactobacillales</taxon>
        <taxon>Streptococcaceae</taxon>
        <taxon>Lactococcus</taxon>
    </lineage>
</organism>
<dbReference type="Gene3D" id="1.20.1250.20">
    <property type="entry name" value="MFS general substrate transporter like domains"/>
    <property type="match status" value="1"/>
</dbReference>
<comment type="caution">
    <text evidence="2">The sequence shown here is derived from an EMBL/GenBank/DDBJ whole genome shotgun (WGS) entry which is preliminary data.</text>
</comment>
<dbReference type="PATRIC" id="fig|1360.105.peg.1039"/>
<feature type="transmembrane region" description="Helical" evidence="1">
    <location>
        <begin position="251"/>
        <end position="270"/>
    </location>
</feature>
<evidence type="ECO:0000313" key="2">
    <source>
        <dbReference type="EMBL" id="KSU06083.1"/>
    </source>
</evidence>
<feature type="transmembrane region" description="Helical" evidence="1">
    <location>
        <begin position="12"/>
        <end position="29"/>
    </location>
</feature>
<feature type="transmembrane region" description="Helical" evidence="1">
    <location>
        <begin position="35"/>
        <end position="54"/>
    </location>
</feature>
<sequence length="363" mass="41823">MKDSKKNIEYAVYFLNLLASSLFYSYITTNLLEMNFSNSLFIVVLSSIASLIILGDTRYTRLLEKIQIRIFPILGLVIAIFLLIVSGKVNGIVLYLTAFFLMEIVVSVLLLVFQTTILKDEMSLTVGFLNMQLIRTIAVLFGFFIGTILGQLNYKNLFFYIFLVVIILNILATFNYSDKSKQIKEESTEKVKGIHFYFMIGFLSTATVLWIPLLTKEFISEKMVTISWLPFVLPGVASMLFIILQKRRTWFFDSMFMELTFIPLFIIFIVSRFLGVFPIIQVVIFSIIVALSLSLGVRIRKTFLELNIKNNMKYILQSLTVSSAFISLFFSLLGTYERLVEVMLAILCMSCVCFMIIRRRDFK</sequence>
<feature type="transmembrane region" description="Helical" evidence="1">
    <location>
        <begin position="314"/>
        <end position="333"/>
    </location>
</feature>
<dbReference type="Proteomes" id="UP000053058">
    <property type="component" value="Unassembled WGS sequence"/>
</dbReference>
<keyword evidence="1" id="KW-0812">Transmembrane</keyword>
<name>A0A0V8CXS7_LACLL</name>
<evidence type="ECO:0000313" key="3">
    <source>
        <dbReference type="Proteomes" id="UP000053058"/>
    </source>
</evidence>
<keyword evidence="1" id="KW-0472">Membrane</keyword>
<feature type="transmembrane region" description="Helical" evidence="1">
    <location>
        <begin position="157"/>
        <end position="176"/>
    </location>
</feature>
<keyword evidence="1" id="KW-1133">Transmembrane helix</keyword>
<dbReference type="RefSeq" id="WP_058219559.1">
    <property type="nucleotide sequence ID" value="NZ_LKLN01000033.1"/>
</dbReference>
<reference evidence="3" key="1">
    <citation type="submission" date="2015-10" db="EMBL/GenBank/DDBJ databases">
        <title>Draft Genome Sequences of 11 Lactococcus lactis subspecies cremoris strains.</title>
        <authorList>
            <person name="Wels M."/>
            <person name="Backus L."/>
            <person name="Boekhorst J."/>
            <person name="Dijkstra A."/>
            <person name="Beerthuizen M."/>
            <person name="Kelly W."/>
            <person name="Siezen R."/>
            <person name="Bachmann H."/>
            <person name="Van Hijum S."/>
        </authorList>
    </citation>
    <scope>NUCLEOTIDE SEQUENCE [LARGE SCALE GENOMIC DNA]</scope>
    <source>
        <strain evidence="3">KF282</strain>
    </source>
</reference>
<dbReference type="AlphaFoldDB" id="A0A0V8CXS7"/>
<gene>
    <name evidence="2" type="ORF">KF282_1282</name>
</gene>
<dbReference type="InterPro" id="IPR036259">
    <property type="entry name" value="MFS_trans_sf"/>
</dbReference>
<dbReference type="SUPFAM" id="SSF103473">
    <property type="entry name" value="MFS general substrate transporter"/>
    <property type="match status" value="1"/>
</dbReference>
<protein>
    <recommendedName>
        <fullName evidence="4">MFS transporter</fullName>
    </recommendedName>
</protein>
<accession>A0A0V8CXS7</accession>
<feature type="transmembrane region" description="Helical" evidence="1">
    <location>
        <begin position="133"/>
        <end position="151"/>
    </location>
</feature>
<feature type="transmembrane region" description="Helical" evidence="1">
    <location>
        <begin position="66"/>
        <end position="86"/>
    </location>
</feature>
<feature type="transmembrane region" description="Helical" evidence="1">
    <location>
        <begin position="226"/>
        <end position="244"/>
    </location>
</feature>
<feature type="transmembrane region" description="Helical" evidence="1">
    <location>
        <begin position="196"/>
        <end position="214"/>
    </location>
</feature>